<dbReference type="SUPFAM" id="SSF53822">
    <property type="entry name" value="Periplasmic binding protein-like I"/>
    <property type="match status" value="1"/>
</dbReference>
<proteinExistence type="inferred from homology"/>
<feature type="signal peptide" evidence="4">
    <location>
        <begin position="1"/>
        <end position="20"/>
    </location>
</feature>
<comment type="subcellular location">
    <subcellularLocation>
        <location evidence="1">Cell envelope</location>
    </subcellularLocation>
</comment>
<evidence type="ECO:0000259" key="5">
    <source>
        <dbReference type="Pfam" id="PF13407"/>
    </source>
</evidence>
<dbReference type="InterPro" id="IPR028082">
    <property type="entry name" value="Peripla_BP_I"/>
</dbReference>
<protein>
    <submittedName>
        <fullName evidence="6">Sugar ABC transporter substrate-binding protein</fullName>
    </submittedName>
</protein>
<evidence type="ECO:0000313" key="6">
    <source>
        <dbReference type="EMBL" id="MDC7227862.1"/>
    </source>
</evidence>
<comment type="similarity">
    <text evidence="2">Belongs to the bacterial solute-binding protein 2 family.</text>
</comment>
<evidence type="ECO:0000256" key="4">
    <source>
        <dbReference type="SAM" id="SignalP"/>
    </source>
</evidence>
<dbReference type="InterPro" id="IPR025997">
    <property type="entry name" value="SBP_2_dom"/>
</dbReference>
<accession>A0AAJ1IH56</accession>
<sequence>MKKLLLTVLVLIIGLGSVFAAGEQEDATEYDHVIGKIPYTFEHAYHQSVCREITEYAAKMYNTKAVIIDGESSAEATLAAVENLISQGVDGIALHCGDAGLSAKAVDMAHAAGIPMVTTLIRPENMTAPHIQPQETPSSIYMGAEAARQWKAAHPNTPIKVAMLNFGGIEQVWDMRTGAFMEGVQSVDPGAELVTMLNGQGSTVKSMEIILDVLQSDPDVNLIFGANDEMALGALAACEQLGRGVMDNGVPLTEIIAGLDASSAALVKIFDPNCSFKLTHGAVKDIARAEVDTVMAMINGEIPMDEYTETRVLSPTFDFWNTTIAEGQRHLETNFFYEGDLEADVKAAMK</sequence>
<evidence type="ECO:0000313" key="7">
    <source>
        <dbReference type="Proteomes" id="UP001221217"/>
    </source>
</evidence>
<dbReference type="Gene3D" id="3.40.50.2300">
    <property type="match status" value="2"/>
</dbReference>
<dbReference type="Pfam" id="PF13407">
    <property type="entry name" value="Peripla_BP_4"/>
    <property type="match status" value="1"/>
</dbReference>
<dbReference type="AlphaFoldDB" id="A0AAJ1IH56"/>
<dbReference type="PANTHER" id="PTHR46847">
    <property type="entry name" value="D-ALLOSE-BINDING PERIPLASMIC PROTEIN-RELATED"/>
    <property type="match status" value="1"/>
</dbReference>
<keyword evidence="3 4" id="KW-0732">Signal</keyword>
<organism evidence="6 7">
    <name type="scientific">Candidatus Thalassospirochaeta sargassi</name>
    <dbReference type="NCBI Taxonomy" id="3119039"/>
    <lineage>
        <taxon>Bacteria</taxon>
        <taxon>Pseudomonadati</taxon>
        <taxon>Spirochaetota</taxon>
        <taxon>Spirochaetia</taxon>
        <taxon>Spirochaetales</taxon>
        <taxon>Spirochaetaceae</taxon>
        <taxon>Candidatus Thalassospirochaeta</taxon>
    </lineage>
</organism>
<evidence type="ECO:0000256" key="1">
    <source>
        <dbReference type="ARBA" id="ARBA00004196"/>
    </source>
</evidence>
<dbReference type="GO" id="GO:0030313">
    <property type="term" value="C:cell envelope"/>
    <property type="evidence" value="ECO:0007669"/>
    <property type="project" value="UniProtKB-SubCell"/>
</dbReference>
<evidence type="ECO:0000256" key="2">
    <source>
        <dbReference type="ARBA" id="ARBA00007639"/>
    </source>
</evidence>
<dbReference type="Proteomes" id="UP001221217">
    <property type="component" value="Unassembled WGS sequence"/>
</dbReference>
<feature type="domain" description="Periplasmic binding protein" evidence="5">
    <location>
        <begin position="34"/>
        <end position="301"/>
    </location>
</feature>
<reference evidence="6 7" key="1">
    <citation type="submission" date="2022-12" db="EMBL/GenBank/DDBJ databases">
        <title>Metagenome assembled genome from gulf of manar.</title>
        <authorList>
            <person name="Kohli P."/>
            <person name="Pk S."/>
            <person name="Venkata Ramana C."/>
            <person name="Sasikala C."/>
        </authorList>
    </citation>
    <scope>NUCLEOTIDE SEQUENCE [LARGE SCALE GENOMIC DNA]</scope>
    <source>
        <strain evidence="6">JB008</strain>
    </source>
</reference>
<evidence type="ECO:0000256" key="3">
    <source>
        <dbReference type="ARBA" id="ARBA00022729"/>
    </source>
</evidence>
<name>A0AAJ1IH56_9SPIO</name>
<dbReference type="GO" id="GO:0030246">
    <property type="term" value="F:carbohydrate binding"/>
    <property type="evidence" value="ECO:0007669"/>
    <property type="project" value="UniProtKB-ARBA"/>
</dbReference>
<dbReference type="CDD" id="cd01536">
    <property type="entry name" value="PBP1_ABC_sugar_binding-like"/>
    <property type="match status" value="1"/>
</dbReference>
<dbReference type="PANTHER" id="PTHR46847:SF1">
    <property type="entry name" value="D-ALLOSE-BINDING PERIPLASMIC PROTEIN-RELATED"/>
    <property type="match status" value="1"/>
</dbReference>
<dbReference type="EMBL" id="JAQQAL010000035">
    <property type="protein sequence ID" value="MDC7227862.1"/>
    <property type="molecule type" value="Genomic_DNA"/>
</dbReference>
<comment type="caution">
    <text evidence="6">The sequence shown here is derived from an EMBL/GenBank/DDBJ whole genome shotgun (WGS) entry which is preliminary data.</text>
</comment>
<feature type="chain" id="PRO_5042550335" evidence="4">
    <location>
        <begin position="21"/>
        <end position="350"/>
    </location>
</feature>
<gene>
    <name evidence="6" type="ORF">PQJ61_13940</name>
</gene>